<dbReference type="GO" id="GO:0003700">
    <property type="term" value="F:DNA-binding transcription factor activity"/>
    <property type="evidence" value="ECO:0007669"/>
    <property type="project" value="InterPro"/>
</dbReference>
<keyword evidence="4" id="KW-1185">Reference proteome</keyword>
<dbReference type="PANTHER" id="PTHR30514:SF18">
    <property type="entry name" value="RPIR-FAMILY TRANSCRIPTIONAL REGULATOR"/>
    <property type="match status" value="1"/>
</dbReference>
<evidence type="ECO:0000313" key="4">
    <source>
        <dbReference type="Proteomes" id="UP000435304"/>
    </source>
</evidence>
<reference evidence="3 4" key="1">
    <citation type="submission" date="2019-12" db="EMBL/GenBank/DDBJ databases">
        <title>Auraticoccus cholistani sp. nov., an actinomycete isolated from soil of Cholistan desert.</title>
        <authorList>
            <person name="Cheema M.T."/>
        </authorList>
    </citation>
    <scope>NUCLEOTIDE SEQUENCE [LARGE SCALE GENOMIC DNA]</scope>
    <source>
        <strain evidence="3 4">F435</strain>
    </source>
</reference>
<dbReference type="Pfam" id="PF01380">
    <property type="entry name" value="SIS"/>
    <property type="match status" value="1"/>
</dbReference>
<feature type="domain" description="SIS" evidence="2">
    <location>
        <begin position="63"/>
        <end position="206"/>
    </location>
</feature>
<feature type="region of interest" description="Disordered" evidence="1">
    <location>
        <begin position="1"/>
        <end position="27"/>
    </location>
</feature>
<dbReference type="AlphaFoldDB" id="A0A6A9V1V2"/>
<comment type="caution">
    <text evidence="3">The sequence shown here is derived from an EMBL/GenBank/DDBJ whole genome shotgun (WGS) entry which is preliminary data.</text>
</comment>
<evidence type="ECO:0000313" key="3">
    <source>
        <dbReference type="EMBL" id="MVA77553.1"/>
    </source>
</evidence>
<organism evidence="3 4">
    <name type="scientific">Auraticoccus cholistanensis</name>
    <dbReference type="NCBI Taxonomy" id="2656650"/>
    <lineage>
        <taxon>Bacteria</taxon>
        <taxon>Bacillati</taxon>
        <taxon>Actinomycetota</taxon>
        <taxon>Actinomycetes</taxon>
        <taxon>Propionibacteriales</taxon>
        <taxon>Propionibacteriaceae</taxon>
        <taxon>Auraticoccus</taxon>
    </lineage>
</organism>
<dbReference type="SUPFAM" id="SSF53697">
    <property type="entry name" value="SIS domain"/>
    <property type="match status" value="1"/>
</dbReference>
<dbReference type="Gene3D" id="3.40.50.10490">
    <property type="entry name" value="Glucose-6-phosphate isomerase like protein, domain 1"/>
    <property type="match status" value="1"/>
</dbReference>
<dbReference type="GO" id="GO:0003677">
    <property type="term" value="F:DNA binding"/>
    <property type="evidence" value="ECO:0007669"/>
    <property type="project" value="InterPro"/>
</dbReference>
<accession>A0A6A9V1V2</accession>
<evidence type="ECO:0000259" key="2">
    <source>
        <dbReference type="PROSITE" id="PS51464"/>
    </source>
</evidence>
<dbReference type="InterPro" id="IPR001347">
    <property type="entry name" value="SIS_dom"/>
</dbReference>
<dbReference type="GO" id="GO:0097367">
    <property type="term" value="F:carbohydrate derivative binding"/>
    <property type="evidence" value="ECO:0007669"/>
    <property type="project" value="InterPro"/>
</dbReference>
<dbReference type="PROSITE" id="PS51464">
    <property type="entry name" value="SIS"/>
    <property type="match status" value="1"/>
</dbReference>
<evidence type="ECO:0000256" key="1">
    <source>
        <dbReference type="SAM" id="MobiDB-lite"/>
    </source>
</evidence>
<dbReference type="EMBL" id="WPCU01000010">
    <property type="protein sequence ID" value="MVA77553.1"/>
    <property type="molecule type" value="Genomic_DNA"/>
</dbReference>
<dbReference type="PANTHER" id="PTHR30514">
    <property type="entry name" value="GLUCOKINASE"/>
    <property type="match status" value="1"/>
</dbReference>
<dbReference type="Proteomes" id="UP000435304">
    <property type="component" value="Unassembled WGS sequence"/>
</dbReference>
<sequence>MTGRADVPPPEDTRLSSPSQRYGARLGRPTTAEALQQRVVERELATLQRGLGDLVADGSVLRAAQQVVAARRRVVAGAGKSYALAHLLSTDLGVGLSQVQLVDAASGRGLDVLTDVRTTDVLVAVSLRRYRPETASLARLFAERGGTVVALTDAADSPVAQVAATVITVPTTSASHVDSATAVVSVAHLLTTLSTASAKGARRRLAEREALSDQLALYTRETP</sequence>
<name>A0A6A9V1V2_9ACTN</name>
<gene>
    <name evidence="3" type="ORF">GC722_16235</name>
</gene>
<dbReference type="RefSeq" id="WP_331714969.1">
    <property type="nucleotide sequence ID" value="NZ_WPCU01000010.1"/>
</dbReference>
<protein>
    <submittedName>
        <fullName evidence="3">SIS domain-containing protein</fullName>
    </submittedName>
</protein>
<proteinExistence type="predicted"/>
<dbReference type="GO" id="GO:1901135">
    <property type="term" value="P:carbohydrate derivative metabolic process"/>
    <property type="evidence" value="ECO:0007669"/>
    <property type="project" value="InterPro"/>
</dbReference>
<dbReference type="InterPro" id="IPR046348">
    <property type="entry name" value="SIS_dom_sf"/>
</dbReference>
<dbReference type="InterPro" id="IPR047640">
    <property type="entry name" value="RpiR-like"/>
</dbReference>